<proteinExistence type="predicted"/>
<accession>A0ABN2SA34</accession>
<sequence>MPPAGPVDPLARTEWSRLRRRAAATHHPDRGGDVNAYLASLAAVDAAFGIEDHSGRRGRGWSNGVSEVVVVRTWRGSPMRLTRRTRRVVRTFRSRLPRSFPGARRTTDI</sequence>
<organism evidence="1 2">
    <name type="scientific">Terrabacter lapilli</name>
    <dbReference type="NCBI Taxonomy" id="436231"/>
    <lineage>
        <taxon>Bacteria</taxon>
        <taxon>Bacillati</taxon>
        <taxon>Actinomycetota</taxon>
        <taxon>Actinomycetes</taxon>
        <taxon>Micrococcales</taxon>
        <taxon>Intrasporangiaceae</taxon>
        <taxon>Terrabacter</taxon>
    </lineage>
</organism>
<evidence type="ECO:0000313" key="2">
    <source>
        <dbReference type="Proteomes" id="UP001500013"/>
    </source>
</evidence>
<reference evidence="1 2" key="1">
    <citation type="journal article" date="2019" name="Int. J. Syst. Evol. Microbiol.">
        <title>The Global Catalogue of Microorganisms (GCM) 10K type strain sequencing project: providing services to taxonomists for standard genome sequencing and annotation.</title>
        <authorList>
            <consortium name="The Broad Institute Genomics Platform"/>
            <consortium name="The Broad Institute Genome Sequencing Center for Infectious Disease"/>
            <person name="Wu L."/>
            <person name="Ma J."/>
        </authorList>
    </citation>
    <scope>NUCLEOTIDE SEQUENCE [LARGE SCALE GENOMIC DNA]</scope>
    <source>
        <strain evidence="1 2">JCM 15628</strain>
    </source>
</reference>
<dbReference type="RefSeq" id="WP_344062871.1">
    <property type="nucleotide sequence ID" value="NZ_BAAAPU010000007.1"/>
</dbReference>
<evidence type="ECO:0008006" key="3">
    <source>
        <dbReference type="Google" id="ProtNLM"/>
    </source>
</evidence>
<dbReference type="EMBL" id="BAAAPU010000007">
    <property type="protein sequence ID" value="GAA1982967.1"/>
    <property type="molecule type" value="Genomic_DNA"/>
</dbReference>
<name>A0ABN2SA34_9MICO</name>
<protein>
    <recommendedName>
        <fullName evidence="3">Molecular chaperone DnaJ</fullName>
    </recommendedName>
</protein>
<comment type="caution">
    <text evidence="1">The sequence shown here is derived from an EMBL/GenBank/DDBJ whole genome shotgun (WGS) entry which is preliminary data.</text>
</comment>
<gene>
    <name evidence="1" type="ORF">GCM10009817_25400</name>
</gene>
<dbReference type="Proteomes" id="UP001500013">
    <property type="component" value="Unassembled WGS sequence"/>
</dbReference>
<keyword evidence="2" id="KW-1185">Reference proteome</keyword>
<evidence type="ECO:0000313" key="1">
    <source>
        <dbReference type="EMBL" id="GAA1982967.1"/>
    </source>
</evidence>